<dbReference type="SUPFAM" id="SSF51905">
    <property type="entry name" value="FAD/NAD(P)-binding domain"/>
    <property type="match status" value="1"/>
</dbReference>
<dbReference type="Gene3D" id="3.30.9.10">
    <property type="entry name" value="D-Amino Acid Oxidase, subunit A, domain 2"/>
    <property type="match status" value="1"/>
</dbReference>
<reference evidence="2" key="1">
    <citation type="submission" date="2020-04" db="EMBL/GenBank/DDBJ databases">
        <title>Genome Assembly and Annotation of Botryosphaeria dothidea sdau 11-99, a Latent Pathogen of Apple Fruit Ring Rot in China.</title>
        <authorList>
            <person name="Yu C."/>
            <person name="Diao Y."/>
            <person name="Lu Q."/>
            <person name="Zhao J."/>
            <person name="Cui S."/>
            <person name="Peng C."/>
            <person name="He B."/>
            <person name="Liu H."/>
        </authorList>
    </citation>
    <scope>NUCLEOTIDE SEQUENCE [LARGE SCALE GENOMIC DNA]</scope>
    <source>
        <strain evidence="2">Sdau11-99</strain>
    </source>
</reference>
<dbReference type="InterPro" id="IPR036188">
    <property type="entry name" value="FAD/NAD-bd_sf"/>
</dbReference>
<dbReference type="EMBL" id="WWBZ02000022">
    <property type="protein sequence ID" value="KAF4307918.1"/>
    <property type="molecule type" value="Genomic_DNA"/>
</dbReference>
<dbReference type="PANTHER" id="PTHR13847">
    <property type="entry name" value="SARCOSINE DEHYDROGENASE-RELATED"/>
    <property type="match status" value="1"/>
</dbReference>
<organism evidence="2 3">
    <name type="scientific">Botryosphaeria dothidea</name>
    <dbReference type="NCBI Taxonomy" id="55169"/>
    <lineage>
        <taxon>Eukaryota</taxon>
        <taxon>Fungi</taxon>
        <taxon>Dikarya</taxon>
        <taxon>Ascomycota</taxon>
        <taxon>Pezizomycotina</taxon>
        <taxon>Dothideomycetes</taxon>
        <taxon>Dothideomycetes incertae sedis</taxon>
        <taxon>Botryosphaeriales</taxon>
        <taxon>Botryosphaeriaceae</taxon>
        <taxon>Botryosphaeria</taxon>
    </lineage>
</organism>
<protein>
    <recommendedName>
        <fullName evidence="1">FAD dependent oxidoreductase domain-containing protein</fullName>
    </recommendedName>
</protein>
<sequence length="449" mass="49355">MSGSPEGMYEPGIVDPGLPVPKPTQPFWLSQPHPLANHQSPWPTTPVDVAIIGSGVTGTNLARTLLARRPDLRVVVIEARSLCSGAIGRNGGHIKTMTFAVWEDRKRAYGVDEAIRLIAFEHSHLDAMTGVARDKGIECDAVLTEGIDAYFNQQTFDKALAALADMRKHAPHLASRYTIHTDRDRLQRVMKLSERCVGAIVVPAASIWPYKPVTRLMGPLIRGGKLNVQTHTTVESIDDDPSRELAVVRTARGNIDARHVVHATNGWLGHLLPELRPFVSPVRGNVVHYAAFSYWLRYAEKDYDYLIQRAGGDVVVGRANLRRRATGDDSETDSAPISHLRGLADAQMAAAPSPAATVDRAWSGILGFAQDGSPFVGRLPFPGRGHQWVCGAYHGVGMTKAFRSAEMLAYLILGEELPDEYPRSMTVTEERVLKLRKSLDEGSRLKMKL</sequence>
<accession>A0A8H4N5F7</accession>
<dbReference type="PANTHER" id="PTHR13847:SF260">
    <property type="entry name" value="FAD DEPENDENT OXIDOREDUCTASE DOMAIN-CONTAINING PROTEIN"/>
    <property type="match status" value="1"/>
</dbReference>
<comment type="caution">
    <text evidence="2">The sequence shown here is derived from an EMBL/GenBank/DDBJ whole genome shotgun (WGS) entry which is preliminary data.</text>
</comment>
<dbReference type="OrthoDB" id="429143at2759"/>
<dbReference type="Pfam" id="PF01266">
    <property type="entry name" value="DAO"/>
    <property type="match status" value="1"/>
</dbReference>
<dbReference type="InterPro" id="IPR006076">
    <property type="entry name" value="FAD-dep_OxRdtase"/>
</dbReference>
<keyword evidence="3" id="KW-1185">Reference proteome</keyword>
<gene>
    <name evidence="2" type="ORF">GTA08_BOTSDO04170</name>
</gene>
<evidence type="ECO:0000313" key="3">
    <source>
        <dbReference type="Proteomes" id="UP000572817"/>
    </source>
</evidence>
<dbReference type="AlphaFoldDB" id="A0A8H4N5F7"/>
<dbReference type="Proteomes" id="UP000572817">
    <property type="component" value="Unassembled WGS sequence"/>
</dbReference>
<evidence type="ECO:0000259" key="1">
    <source>
        <dbReference type="Pfam" id="PF01266"/>
    </source>
</evidence>
<proteinExistence type="predicted"/>
<name>A0A8H4N5F7_9PEZI</name>
<feature type="domain" description="FAD dependent oxidoreductase" evidence="1">
    <location>
        <begin position="48"/>
        <end position="411"/>
    </location>
</feature>
<dbReference type="GO" id="GO:0005737">
    <property type="term" value="C:cytoplasm"/>
    <property type="evidence" value="ECO:0007669"/>
    <property type="project" value="TreeGrafter"/>
</dbReference>
<evidence type="ECO:0000313" key="2">
    <source>
        <dbReference type="EMBL" id="KAF4307918.1"/>
    </source>
</evidence>
<dbReference type="Gene3D" id="3.50.50.60">
    <property type="entry name" value="FAD/NAD(P)-binding domain"/>
    <property type="match status" value="1"/>
</dbReference>